<evidence type="ECO:0000259" key="13">
    <source>
        <dbReference type="Pfam" id="PF07774"/>
    </source>
</evidence>
<keyword evidence="9 11" id="KW-0472">Membrane</keyword>
<evidence type="ECO:0000256" key="5">
    <source>
        <dbReference type="ARBA" id="ARBA00022692"/>
    </source>
</evidence>
<evidence type="ECO:0000256" key="7">
    <source>
        <dbReference type="ARBA" id="ARBA00022824"/>
    </source>
</evidence>
<dbReference type="InterPro" id="IPR026895">
    <property type="entry name" value="EMC1"/>
</dbReference>
<dbReference type="AlphaFoldDB" id="A0AA39V5W3"/>
<reference evidence="15" key="1">
    <citation type="submission" date="2023-03" db="EMBL/GenBank/DDBJ databases">
        <title>Complete genome of Cladonia borealis.</title>
        <authorList>
            <person name="Park H."/>
        </authorList>
    </citation>
    <scope>NUCLEOTIDE SEQUENCE</scope>
    <source>
        <strain evidence="15">ANT050790</strain>
    </source>
</reference>
<keyword evidence="7" id="KW-0256">Endoplasmic reticulum</keyword>
<dbReference type="InterPro" id="IPR011047">
    <property type="entry name" value="Quinoprotein_ADH-like_sf"/>
</dbReference>
<evidence type="ECO:0000256" key="4">
    <source>
        <dbReference type="ARBA" id="ARBA00020824"/>
    </source>
</evidence>
<accession>A0AA39V5W3</accession>
<proteinExistence type="inferred from homology"/>
<dbReference type="EMBL" id="JAFEKC020000008">
    <property type="protein sequence ID" value="KAK0513119.1"/>
    <property type="molecule type" value="Genomic_DNA"/>
</dbReference>
<dbReference type="Gene3D" id="2.130.10.10">
    <property type="entry name" value="YVTN repeat-like/Quinoprotein amine dehydrogenase"/>
    <property type="match status" value="1"/>
</dbReference>
<comment type="caution">
    <text evidence="15">The sequence shown here is derived from an EMBL/GenBank/DDBJ whole genome shotgun (WGS) entry which is preliminary data.</text>
</comment>
<evidence type="ECO:0000256" key="2">
    <source>
        <dbReference type="ARBA" id="ARBA00007904"/>
    </source>
</evidence>
<dbReference type="SUPFAM" id="SSF50998">
    <property type="entry name" value="Quinoprotein alcohol dehydrogenase-like"/>
    <property type="match status" value="1"/>
</dbReference>
<feature type="signal peptide" evidence="12">
    <location>
        <begin position="1"/>
        <end position="22"/>
    </location>
</feature>
<keyword evidence="6 12" id="KW-0732">Signal</keyword>
<dbReference type="Proteomes" id="UP001166286">
    <property type="component" value="Unassembled WGS sequence"/>
</dbReference>
<evidence type="ECO:0000256" key="11">
    <source>
        <dbReference type="SAM" id="Phobius"/>
    </source>
</evidence>
<evidence type="ECO:0000313" key="16">
    <source>
        <dbReference type="Proteomes" id="UP001166286"/>
    </source>
</evidence>
<feature type="domain" description="EMC1 first beta-propeller" evidence="14">
    <location>
        <begin position="22"/>
        <end position="432"/>
    </location>
</feature>
<dbReference type="PANTHER" id="PTHR21573">
    <property type="entry name" value="ER MEMBRANE PROTEIN COMPLEX SUBUNIT 1"/>
    <property type="match status" value="1"/>
</dbReference>
<gene>
    <name evidence="15" type="ORF">JMJ35_004105</name>
</gene>
<dbReference type="InterPro" id="IPR015943">
    <property type="entry name" value="WD40/YVTN_repeat-like_dom_sf"/>
</dbReference>
<dbReference type="InterPro" id="IPR011678">
    <property type="entry name" value="EMC1_C"/>
</dbReference>
<dbReference type="Pfam" id="PF07774">
    <property type="entry name" value="EMC1_C"/>
    <property type="match status" value="1"/>
</dbReference>
<comment type="subunit">
    <text evidence="3">Component of the ER membrane protein complex (EMC).</text>
</comment>
<name>A0AA39V5W3_9LECA</name>
<evidence type="ECO:0000256" key="1">
    <source>
        <dbReference type="ARBA" id="ARBA00004115"/>
    </source>
</evidence>
<evidence type="ECO:0000256" key="6">
    <source>
        <dbReference type="ARBA" id="ARBA00022729"/>
    </source>
</evidence>
<dbReference type="PANTHER" id="PTHR21573:SF0">
    <property type="entry name" value="ER MEMBRANE PROTEIN COMPLEX SUBUNIT 1"/>
    <property type="match status" value="1"/>
</dbReference>
<evidence type="ECO:0000256" key="12">
    <source>
        <dbReference type="SAM" id="SignalP"/>
    </source>
</evidence>
<evidence type="ECO:0000256" key="9">
    <source>
        <dbReference type="ARBA" id="ARBA00023136"/>
    </source>
</evidence>
<keyword evidence="5 11" id="KW-0812">Transmembrane</keyword>
<dbReference type="InterPro" id="IPR058545">
    <property type="entry name" value="Beta-prop_EMC1_1st"/>
</dbReference>
<feature type="domain" description="ER membrane protein complex subunit 1 C-terminal" evidence="13">
    <location>
        <begin position="747"/>
        <end position="985"/>
    </location>
</feature>
<organism evidence="15 16">
    <name type="scientific">Cladonia borealis</name>
    <dbReference type="NCBI Taxonomy" id="184061"/>
    <lineage>
        <taxon>Eukaryota</taxon>
        <taxon>Fungi</taxon>
        <taxon>Dikarya</taxon>
        <taxon>Ascomycota</taxon>
        <taxon>Pezizomycotina</taxon>
        <taxon>Lecanoromycetes</taxon>
        <taxon>OSLEUM clade</taxon>
        <taxon>Lecanoromycetidae</taxon>
        <taxon>Lecanorales</taxon>
        <taxon>Lecanorineae</taxon>
        <taxon>Cladoniaceae</taxon>
        <taxon>Cladonia</taxon>
    </lineage>
</organism>
<evidence type="ECO:0000256" key="10">
    <source>
        <dbReference type="ARBA" id="ARBA00023180"/>
    </source>
</evidence>
<comment type="similarity">
    <text evidence="2">Belongs to the EMC1 family.</text>
</comment>
<evidence type="ECO:0000259" key="14">
    <source>
        <dbReference type="Pfam" id="PF25293"/>
    </source>
</evidence>
<protein>
    <recommendedName>
        <fullName evidence="4">ER membrane protein complex subunit 1</fullName>
    </recommendedName>
</protein>
<feature type="chain" id="PRO_5041251092" description="ER membrane protein complex subunit 1" evidence="12">
    <location>
        <begin position="23"/>
        <end position="987"/>
    </location>
</feature>
<evidence type="ECO:0000313" key="15">
    <source>
        <dbReference type="EMBL" id="KAK0513119.1"/>
    </source>
</evidence>
<keyword evidence="8 11" id="KW-1133">Transmembrane helix</keyword>
<dbReference type="GO" id="GO:0072546">
    <property type="term" value="C:EMC complex"/>
    <property type="evidence" value="ECO:0007669"/>
    <property type="project" value="InterPro"/>
</dbReference>
<keyword evidence="10" id="KW-0325">Glycoprotein</keyword>
<feature type="transmembrane region" description="Helical" evidence="11">
    <location>
        <begin position="956"/>
        <end position="976"/>
    </location>
</feature>
<comment type="subcellular location">
    <subcellularLocation>
        <location evidence="1">Endoplasmic reticulum membrane</location>
        <topology evidence="1">Single-pass type I membrane protein</topology>
    </subcellularLocation>
</comment>
<keyword evidence="16" id="KW-1185">Reference proteome</keyword>
<evidence type="ECO:0000256" key="3">
    <source>
        <dbReference type="ARBA" id="ARBA00011276"/>
    </source>
</evidence>
<dbReference type="GO" id="GO:0034975">
    <property type="term" value="P:protein folding in endoplasmic reticulum"/>
    <property type="evidence" value="ECO:0007669"/>
    <property type="project" value="TreeGrafter"/>
</dbReference>
<sequence>MRLWVLLFPPSVALLCASVVQAIFADEAYQTDYHLPLLGFPQAHTTFFHRPSAASKASLLYTLSDRLILGAVNPKDGGVVWRQKLGNQVRNATTSSVLKAPEGGNTLVSVVDGKIQTWDATDGRLVWEWQNFGKVKGIETFAAAKEDHDVLALSEEGSDTVVRRLAADNGELIWEHRDASGDVPYSLVPSKDKVFYISLHSALLKGFRVKVTELHESTGKQSGQTTTLSSEGDITVEDRILHVGSNSGVPLIIWTDKPLKTLKINILGTKHVTSVNIPSNGGESAEEITILAPRSAIAAPHFLVHYRAANSHWAEVYHIDATTGTLTKAFGLPKLGGKGAFSANSQGSNVYFSRHTAFENTLVSSAGPTLLSQWNVRPKSHGGMVDPEDILHAASEVLPRGASTYAVRSALALPSGDWELIRNGEPSWVRPEGLAGVIAAAFLEIPSEKDLAREIAAEGMSDPLTAYVHRIKRHIKDLQYFPEWVEALPNRVLGSFLGDKVQSEDRNSRRDAFGFHKIILIATEHGRLGALDTSSQGKLMWNIQAVTLEAGEMWDVLSIEAEEGTALVRAKGGEFLRVVAKTGEVLHHQSGGIVKSLKTTVPVLDASGENVLIPINVDGSVGAIPEVDFGKGTVVVTEGKDGSVKGWKLRRGAKPDLIWQFTPALGQKMYSVNNRPPHDPVASIGKALGDRNVLYKYLNANLLLITTVGAETSTATFYVLDATSGAVVYSVTHPGIDKNQPIVSTISENWFSYSLYSESMAVARETTPIDEQKLKGYQLVVSEFYESPHPNDHGPLGSSPNSSSIYPTAVEEDDISATTPHVIIQTYLLPGPISSMSVTSTLQGITTRSLLCVLPELNSLFSISRAFIDARRPVGRDPTAPEAEEGLFRYSPILDFEPKWILSHKRDIISLSNVITSPSLLESTSLVFAFGKVDLFGTRISPIGSFDILGKGFGKLQLVLTVLVLALGTTFVAPFVRKKQIDGTWKA</sequence>
<evidence type="ECO:0000256" key="8">
    <source>
        <dbReference type="ARBA" id="ARBA00022989"/>
    </source>
</evidence>
<dbReference type="Pfam" id="PF25293">
    <property type="entry name" value="Beta-prop_EMC1_N"/>
    <property type="match status" value="1"/>
</dbReference>